<dbReference type="SUPFAM" id="SSF52402">
    <property type="entry name" value="Adenine nucleotide alpha hydrolases-like"/>
    <property type="match status" value="1"/>
</dbReference>
<dbReference type="OrthoDB" id="9763290at2"/>
<evidence type="ECO:0000256" key="6">
    <source>
        <dbReference type="ARBA" id="ARBA00022888"/>
    </source>
</evidence>
<dbReference type="RefSeq" id="WP_029565756.1">
    <property type="nucleotide sequence ID" value="NZ_JNVC02000001.1"/>
</dbReference>
<protein>
    <recommendedName>
        <fullName evidence="3">asparagine synthase (glutamine-hydrolyzing)</fullName>
        <ecNumber evidence="3">6.3.5.4</ecNumber>
    </recommendedName>
</protein>
<keyword evidence="6" id="KW-0028">Amino-acid biosynthesis</keyword>
<dbReference type="STRING" id="246786.GS18_0206115"/>
<keyword evidence="7" id="KW-0315">Glutamine amidotransferase</keyword>
<dbReference type="InterPro" id="IPR014729">
    <property type="entry name" value="Rossmann-like_a/b/a_fold"/>
</dbReference>
<keyword evidence="4 9" id="KW-0547">Nucleotide-binding</keyword>
<dbReference type="Gene3D" id="3.60.20.10">
    <property type="entry name" value="Glutamine Phosphoribosylpyrophosphate, subunit 1, domain 1"/>
    <property type="match status" value="1"/>
</dbReference>
<comment type="catalytic activity">
    <reaction evidence="8">
        <text>L-aspartate + L-glutamine + ATP + H2O = L-asparagine + L-glutamate + AMP + diphosphate + H(+)</text>
        <dbReference type="Rhea" id="RHEA:12228"/>
        <dbReference type="ChEBI" id="CHEBI:15377"/>
        <dbReference type="ChEBI" id="CHEBI:15378"/>
        <dbReference type="ChEBI" id="CHEBI:29985"/>
        <dbReference type="ChEBI" id="CHEBI:29991"/>
        <dbReference type="ChEBI" id="CHEBI:30616"/>
        <dbReference type="ChEBI" id="CHEBI:33019"/>
        <dbReference type="ChEBI" id="CHEBI:58048"/>
        <dbReference type="ChEBI" id="CHEBI:58359"/>
        <dbReference type="ChEBI" id="CHEBI:456215"/>
        <dbReference type="EC" id="6.3.5.4"/>
    </reaction>
</comment>
<feature type="domain" description="Glutamine amidotransferase type-2" evidence="10">
    <location>
        <begin position="2"/>
        <end position="217"/>
    </location>
</feature>
<dbReference type="InterPro" id="IPR033738">
    <property type="entry name" value="AsnB_N"/>
</dbReference>
<dbReference type="PROSITE" id="PS51278">
    <property type="entry name" value="GATASE_TYPE_2"/>
    <property type="match status" value="1"/>
</dbReference>
<accession>A0A084H4G5</accession>
<dbReference type="InterPro" id="IPR029055">
    <property type="entry name" value="Ntn_hydrolases_N"/>
</dbReference>
<dbReference type="GO" id="GO:0006529">
    <property type="term" value="P:asparagine biosynthetic process"/>
    <property type="evidence" value="ECO:0007669"/>
    <property type="project" value="UniProtKB-KW"/>
</dbReference>
<comment type="pathway">
    <text evidence="1">Amino-acid biosynthesis; L-asparagine biosynthesis; L-asparagine from L-aspartate (L-Gln route): step 1/1.</text>
</comment>
<keyword evidence="6" id="KW-0061">Asparagine biosynthesis</keyword>
<dbReference type="InterPro" id="IPR001962">
    <property type="entry name" value="Asn_synthase"/>
</dbReference>
<evidence type="ECO:0000256" key="9">
    <source>
        <dbReference type="PIRSR" id="PIRSR001589-2"/>
    </source>
</evidence>
<organism evidence="11 12">
    <name type="scientific">Metabacillus indicus</name>
    <name type="common">Bacillus indicus</name>
    <dbReference type="NCBI Taxonomy" id="246786"/>
    <lineage>
        <taxon>Bacteria</taxon>
        <taxon>Bacillati</taxon>
        <taxon>Bacillota</taxon>
        <taxon>Bacilli</taxon>
        <taxon>Bacillales</taxon>
        <taxon>Bacillaceae</taxon>
        <taxon>Metabacillus</taxon>
    </lineage>
</organism>
<dbReference type="PANTHER" id="PTHR43284:SF1">
    <property type="entry name" value="ASPARAGINE SYNTHETASE"/>
    <property type="match status" value="1"/>
</dbReference>
<dbReference type="AlphaFoldDB" id="A0A084H4G5"/>
<reference evidence="11 12" key="1">
    <citation type="journal article" date="2005" name="Int. J. Syst. Evol. Microbiol.">
        <title>Bacillus cibi sp. nov., isolated from jeotgal, a traditional Korean fermented seafood.</title>
        <authorList>
            <person name="Yoon J.H."/>
            <person name="Lee C.H."/>
            <person name="Oh T.K."/>
        </authorList>
    </citation>
    <scope>NUCLEOTIDE SEQUENCE [LARGE SCALE GENOMIC DNA]</scope>
    <source>
        <strain evidence="11 12">DSM 16189</strain>
    </source>
</reference>
<dbReference type="Proteomes" id="UP000028549">
    <property type="component" value="Unassembled WGS sequence"/>
</dbReference>
<dbReference type="PANTHER" id="PTHR43284">
    <property type="entry name" value="ASPARAGINE SYNTHETASE (GLUTAMINE-HYDROLYZING)"/>
    <property type="match status" value="1"/>
</dbReference>
<evidence type="ECO:0000313" key="12">
    <source>
        <dbReference type="Proteomes" id="UP000028549"/>
    </source>
</evidence>
<evidence type="ECO:0000313" key="11">
    <source>
        <dbReference type="EMBL" id="KEZ54477.1"/>
    </source>
</evidence>
<name>A0A084H4G5_METID</name>
<evidence type="ECO:0000256" key="3">
    <source>
        <dbReference type="ARBA" id="ARBA00012737"/>
    </source>
</evidence>
<keyword evidence="5 9" id="KW-0067">ATP-binding</keyword>
<dbReference type="Pfam" id="PF00733">
    <property type="entry name" value="Asn_synthase"/>
    <property type="match status" value="1"/>
</dbReference>
<dbReference type="InterPro" id="IPR051786">
    <property type="entry name" value="ASN_synthetase/amidase"/>
</dbReference>
<evidence type="ECO:0000256" key="5">
    <source>
        <dbReference type="ARBA" id="ARBA00022840"/>
    </source>
</evidence>
<feature type="binding site" evidence="9">
    <location>
        <position position="100"/>
    </location>
    <ligand>
        <name>L-glutamine</name>
        <dbReference type="ChEBI" id="CHEBI:58359"/>
    </ligand>
</feature>
<comment type="caution">
    <text evidence="11">The sequence shown here is derived from an EMBL/GenBank/DDBJ whole genome shotgun (WGS) entry which is preliminary data.</text>
</comment>
<evidence type="ECO:0000256" key="2">
    <source>
        <dbReference type="ARBA" id="ARBA00005752"/>
    </source>
</evidence>
<dbReference type="EC" id="6.3.5.4" evidence="3"/>
<evidence type="ECO:0000256" key="4">
    <source>
        <dbReference type="ARBA" id="ARBA00022741"/>
    </source>
</evidence>
<dbReference type="SUPFAM" id="SSF56235">
    <property type="entry name" value="N-terminal nucleophile aminohydrolases (Ntn hydrolases)"/>
    <property type="match status" value="1"/>
</dbReference>
<evidence type="ECO:0000256" key="1">
    <source>
        <dbReference type="ARBA" id="ARBA00005187"/>
    </source>
</evidence>
<evidence type="ECO:0000256" key="7">
    <source>
        <dbReference type="ARBA" id="ARBA00022962"/>
    </source>
</evidence>
<sequence>MSAIAGIYHFNNNSINNDQINLMMNAFQHFPSNSSRVLVKNHLFMGCHAQWITPESVGEVLPYYDSDKKLAITADAIIDNRQELFDLLMVDKINRISMTDSEIILLAYEKWGGNAPKYLIGEFAFLIWDERTDHLFGARDFSGSRTFYYSNNENSFLFCTTITPLLKINGSNKKMNTDWMAEFLAIPGMNEAVSMDLTVYKGVFQLPPSHSIIIKNGSVNTQRYSNLSNTQKLRLKSSEEYVEAFEDVFNNAIKSRLRTHRNVGAHLSGGLDSGTVVSFAANQLREQNKQLFTYSYIPPKDFKDWTPKSLLADESTYIRSTINHVGNIVADYDSYPKHPLLEIKQWHQTMEMPYKFFANSNWIRGIFEKSSSNDIGVLLNGGRGNLSISWGPALEYYALLLKRMRWIKLFKELNLYSRNIGGNRLRLVPVLGKISFPLLNFNESNTLKEESLINDQFAKETFVFNKLEENGLFLNNNKIFDFPNSRIRHFEQLFSWNSTGTLGTKLSLENALWKRDPTNDLRVIKFCLSTPIDQFVREGMGRALVRNVSKSYLPDEVRLNQKVRGIQGADYIHRLKPHWKEFENELYKISDDSVMSELINMNLFNAAFKKIKNNPRLEYSYDRDFQVLINSLNVFYFIKRHF</sequence>
<dbReference type="Gene3D" id="3.40.50.620">
    <property type="entry name" value="HUPs"/>
    <property type="match status" value="2"/>
</dbReference>
<comment type="similarity">
    <text evidence="2">Belongs to the asparagine synthetase family.</text>
</comment>
<keyword evidence="12" id="KW-1185">Reference proteome</keyword>
<dbReference type="EMBL" id="JNVC02000001">
    <property type="protein sequence ID" value="KEZ54477.1"/>
    <property type="molecule type" value="Genomic_DNA"/>
</dbReference>
<dbReference type="InterPro" id="IPR017932">
    <property type="entry name" value="GATase_2_dom"/>
</dbReference>
<dbReference type="PIRSF" id="PIRSF001589">
    <property type="entry name" value="Asn_synthetase_glu-h"/>
    <property type="match status" value="1"/>
</dbReference>
<evidence type="ECO:0000259" key="10">
    <source>
        <dbReference type="PROSITE" id="PS51278"/>
    </source>
</evidence>
<dbReference type="CDD" id="cd00712">
    <property type="entry name" value="AsnB"/>
    <property type="match status" value="1"/>
</dbReference>
<gene>
    <name evidence="11" type="ORF">GS18_0206115</name>
</gene>
<dbReference type="GO" id="GO:0004066">
    <property type="term" value="F:asparagine synthase (glutamine-hydrolyzing) activity"/>
    <property type="evidence" value="ECO:0007669"/>
    <property type="project" value="UniProtKB-EC"/>
</dbReference>
<dbReference type="GO" id="GO:0005524">
    <property type="term" value="F:ATP binding"/>
    <property type="evidence" value="ECO:0007669"/>
    <property type="project" value="UniProtKB-KW"/>
</dbReference>
<evidence type="ECO:0000256" key="8">
    <source>
        <dbReference type="ARBA" id="ARBA00048741"/>
    </source>
</evidence>
<dbReference type="Pfam" id="PF13537">
    <property type="entry name" value="GATase_7"/>
    <property type="match status" value="1"/>
</dbReference>
<proteinExistence type="inferred from homology"/>
<dbReference type="InterPro" id="IPR006426">
    <property type="entry name" value="Asn_synth_AEB"/>
</dbReference>